<dbReference type="Proteomes" id="UP000436088">
    <property type="component" value="Unassembled WGS sequence"/>
</dbReference>
<reference evidence="5" key="1">
    <citation type="submission" date="2019-09" db="EMBL/GenBank/DDBJ databases">
        <title>Draft genome information of white flower Hibiscus syriacus.</title>
        <authorList>
            <person name="Kim Y.-M."/>
        </authorList>
    </citation>
    <scope>NUCLEOTIDE SEQUENCE [LARGE SCALE GENOMIC DNA]</scope>
    <source>
        <strain evidence="5">YM2019G1</strain>
    </source>
</reference>
<dbReference type="AlphaFoldDB" id="A0A6A2XB66"/>
<dbReference type="InterPro" id="IPR016159">
    <property type="entry name" value="Cullin_repeat-like_dom_sf"/>
</dbReference>
<evidence type="ECO:0000313" key="5">
    <source>
        <dbReference type="EMBL" id="KAE8672448.1"/>
    </source>
</evidence>
<name>A0A6A2XB66_HIBSY</name>
<dbReference type="InterPro" id="IPR004140">
    <property type="entry name" value="Exo70"/>
</dbReference>
<gene>
    <name evidence="5" type="ORF">F3Y22_tig00111841pilonHSYRG00187</name>
</gene>
<sequence length="66" mass="7425">MKLLGCLNVEGLNVNGKVVKPVLKERFKSFNAMFDEIHKTQSLWVVNDKQLQSELRVSISAIVIPA</sequence>
<dbReference type="Gene3D" id="1.20.1280.170">
    <property type="entry name" value="Exocyst complex component Exo70"/>
    <property type="match status" value="1"/>
</dbReference>
<dbReference type="GO" id="GO:0006887">
    <property type="term" value="P:exocytosis"/>
    <property type="evidence" value="ECO:0007669"/>
    <property type="project" value="UniProtKB-KW"/>
</dbReference>
<dbReference type="GO" id="GO:0000145">
    <property type="term" value="C:exocyst"/>
    <property type="evidence" value="ECO:0007669"/>
    <property type="project" value="InterPro"/>
</dbReference>
<organism evidence="5 6">
    <name type="scientific">Hibiscus syriacus</name>
    <name type="common">Rose of Sharon</name>
    <dbReference type="NCBI Taxonomy" id="106335"/>
    <lineage>
        <taxon>Eukaryota</taxon>
        <taxon>Viridiplantae</taxon>
        <taxon>Streptophyta</taxon>
        <taxon>Embryophyta</taxon>
        <taxon>Tracheophyta</taxon>
        <taxon>Spermatophyta</taxon>
        <taxon>Magnoliopsida</taxon>
        <taxon>eudicotyledons</taxon>
        <taxon>Gunneridae</taxon>
        <taxon>Pentapetalae</taxon>
        <taxon>rosids</taxon>
        <taxon>malvids</taxon>
        <taxon>Malvales</taxon>
        <taxon>Malvaceae</taxon>
        <taxon>Malvoideae</taxon>
        <taxon>Hibiscus</taxon>
    </lineage>
</organism>
<dbReference type="Pfam" id="PF03081">
    <property type="entry name" value="Exo70_C"/>
    <property type="match status" value="1"/>
</dbReference>
<keyword evidence="3" id="KW-0653">Protein transport</keyword>
<accession>A0A6A2XB66</accession>
<evidence type="ECO:0000256" key="1">
    <source>
        <dbReference type="ARBA" id="ARBA00006756"/>
    </source>
</evidence>
<comment type="similarity">
    <text evidence="1 3">Belongs to the EXO70 family.</text>
</comment>
<evidence type="ECO:0000259" key="4">
    <source>
        <dbReference type="Pfam" id="PF03081"/>
    </source>
</evidence>
<evidence type="ECO:0000256" key="2">
    <source>
        <dbReference type="ARBA" id="ARBA00022448"/>
    </source>
</evidence>
<comment type="caution">
    <text evidence="5">The sequence shown here is derived from an EMBL/GenBank/DDBJ whole genome shotgun (WGS) entry which is preliminary data.</text>
</comment>
<evidence type="ECO:0000256" key="3">
    <source>
        <dbReference type="RuleBase" id="RU365026"/>
    </source>
</evidence>
<feature type="domain" description="Exocyst complex subunit Exo70 C-terminal" evidence="4">
    <location>
        <begin position="2"/>
        <end position="66"/>
    </location>
</feature>
<comment type="function">
    <text evidence="3">Component of the exocyst complex.</text>
</comment>
<dbReference type="EMBL" id="VEPZ02001445">
    <property type="protein sequence ID" value="KAE8672448.1"/>
    <property type="molecule type" value="Genomic_DNA"/>
</dbReference>
<protein>
    <recommendedName>
        <fullName evidence="3">Exocyst subunit Exo70 family protein</fullName>
    </recommendedName>
</protein>
<proteinExistence type="inferred from homology"/>
<evidence type="ECO:0000313" key="6">
    <source>
        <dbReference type="Proteomes" id="UP000436088"/>
    </source>
</evidence>
<dbReference type="PANTHER" id="PTHR12542:SF93">
    <property type="entry name" value="EXOCYST COMPLEX COMPONENT EXO70C2"/>
    <property type="match status" value="1"/>
</dbReference>
<keyword evidence="6" id="KW-1185">Reference proteome</keyword>
<dbReference type="PANTHER" id="PTHR12542">
    <property type="entry name" value="EXOCYST COMPLEX PROTEIN EXO70"/>
    <property type="match status" value="1"/>
</dbReference>
<keyword evidence="3" id="KW-0268">Exocytosis</keyword>
<dbReference type="GO" id="GO:0015031">
    <property type="term" value="P:protein transport"/>
    <property type="evidence" value="ECO:0007669"/>
    <property type="project" value="UniProtKB-KW"/>
</dbReference>
<dbReference type="InterPro" id="IPR046364">
    <property type="entry name" value="Exo70_C"/>
</dbReference>
<keyword evidence="2 3" id="KW-0813">Transport</keyword>
<dbReference type="SUPFAM" id="SSF74788">
    <property type="entry name" value="Cullin repeat-like"/>
    <property type="match status" value="1"/>
</dbReference>
<dbReference type="GO" id="GO:0005546">
    <property type="term" value="F:phosphatidylinositol-4,5-bisphosphate binding"/>
    <property type="evidence" value="ECO:0007669"/>
    <property type="project" value="InterPro"/>
</dbReference>